<dbReference type="AlphaFoldDB" id="A0A1I6SYN8"/>
<keyword evidence="6" id="KW-0411">Iron-sulfur</keyword>
<evidence type="ECO:0000256" key="4">
    <source>
        <dbReference type="ARBA" id="ARBA00023002"/>
    </source>
</evidence>
<dbReference type="EMBL" id="FPAJ01000003">
    <property type="protein sequence ID" value="SFS81958.1"/>
    <property type="molecule type" value="Genomic_DNA"/>
</dbReference>
<keyword evidence="3" id="KW-0479">Metal-binding</keyword>
<proteinExistence type="predicted"/>
<evidence type="ECO:0000313" key="8">
    <source>
        <dbReference type="EMBL" id="SFS81958.1"/>
    </source>
</evidence>
<dbReference type="Gene3D" id="3.90.480.10">
    <property type="entry name" value="Sulfite Reductase Hemoprotein,Domain 2"/>
    <property type="match status" value="1"/>
</dbReference>
<dbReference type="Gene3D" id="3.30.413.10">
    <property type="entry name" value="Sulfite Reductase Hemoprotein, domain 1"/>
    <property type="match status" value="2"/>
</dbReference>
<dbReference type="InterPro" id="IPR036136">
    <property type="entry name" value="Nit/Sulf_reduc_fer-like_dom_sf"/>
</dbReference>
<dbReference type="GO" id="GO:0046872">
    <property type="term" value="F:metal ion binding"/>
    <property type="evidence" value="ECO:0007669"/>
    <property type="project" value="UniProtKB-KW"/>
</dbReference>
<keyword evidence="9" id="KW-1185">Reference proteome</keyword>
<dbReference type="GO" id="GO:0016491">
    <property type="term" value="F:oxidoreductase activity"/>
    <property type="evidence" value="ECO:0007669"/>
    <property type="project" value="UniProtKB-KW"/>
</dbReference>
<name>A0A1I6SYN8_9RHOB</name>
<evidence type="ECO:0000256" key="5">
    <source>
        <dbReference type="ARBA" id="ARBA00023004"/>
    </source>
</evidence>
<evidence type="ECO:0000313" key="9">
    <source>
        <dbReference type="Proteomes" id="UP000199239"/>
    </source>
</evidence>
<dbReference type="PANTHER" id="PTHR32439">
    <property type="entry name" value="FERREDOXIN--NITRITE REDUCTASE, CHLOROPLASTIC"/>
    <property type="match status" value="1"/>
</dbReference>
<evidence type="ECO:0000256" key="1">
    <source>
        <dbReference type="ARBA" id="ARBA00022485"/>
    </source>
</evidence>
<dbReference type="SUPFAM" id="SSF56014">
    <property type="entry name" value="Nitrite and sulphite reductase 4Fe-4S domain-like"/>
    <property type="match status" value="1"/>
</dbReference>
<keyword evidence="1" id="KW-0004">4Fe-4S</keyword>
<organism evidence="8 9">
    <name type="scientific">Sulfitobacter marinus</name>
    <dbReference type="NCBI Taxonomy" id="394264"/>
    <lineage>
        <taxon>Bacteria</taxon>
        <taxon>Pseudomonadati</taxon>
        <taxon>Pseudomonadota</taxon>
        <taxon>Alphaproteobacteria</taxon>
        <taxon>Rhodobacterales</taxon>
        <taxon>Roseobacteraceae</taxon>
        <taxon>Sulfitobacter</taxon>
    </lineage>
</organism>
<dbReference type="Proteomes" id="UP000199239">
    <property type="component" value="Unassembled WGS sequence"/>
</dbReference>
<protein>
    <submittedName>
        <fullName evidence="8">Precorrin-3B synthase</fullName>
    </submittedName>
</protein>
<evidence type="ECO:0000256" key="3">
    <source>
        <dbReference type="ARBA" id="ARBA00022723"/>
    </source>
</evidence>
<dbReference type="InterPro" id="IPR045854">
    <property type="entry name" value="NO2/SO3_Rdtase_4Fe4S_sf"/>
</dbReference>
<dbReference type="InterPro" id="IPR005117">
    <property type="entry name" value="NiRdtase/SiRdtase_haem-b_fer"/>
</dbReference>
<dbReference type="GO" id="GO:0051539">
    <property type="term" value="F:4 iron, 4 sulfur cluster binding"/>
    <property type="evidence" value="ECO:0007669"/>
    <property type="project" value="UniProtKB-KW"/>
</dbReference>
<keyword evidence="4" id="KW-0560">Oxidoreductase</keyword>
<sequence>MTQAPMVKGWCPGAYQPMMAADGLVMRVRPKLARITADQAAGLCDIALRFGSGHIDLTNRANLQIRGVAEADHDAVLMGLGGLGLLDEDPATERRRNILVAPFWTTGDMTATLTAQLLARLGDLPDLPTKVGFAVDCDPAGPLLTHDPADIRLEQGEGGLILRADGCATGRPETLHTAIPALIEMAVWLADHVTPQARRMAAVVADTPLPKAWTATPPLPTQHRPQLGSNFGGPLVGAPFGQIDARALLRALADARGLRVTPWRAFVLEGATAPSDPAFITTADDPLMRVDACPGAPLCASASVETRDMARRLAPTVTGSLHVSGCAKGCARARPADLTLVGRDGTFDLVRGGCAGDTPLKTGLRPDELLTGEL</sequence>
<evidence type="ECO:0000256" key="6">
    <source>
        <dbReference type="ARBA" id="ARBA00023014"/>
    </source>
</evidence>
<dbReference type="SUPFAM" id="SSF55124">
    <property type="entry name" value="Nitrite/Sulfite reductase N-terminal domain-like"/>
    <property type="match status" value="1"/>
</dbReference>
<dbReference type="Pfam" id="PF03460">
    <property type="entry name" value="NIR_SIR_ferr"/>
    <property type="match status" value="1"/>
</dbReference>
<gene>
    <name evidence="8" type="ORF">SAMN04488040_1934</name>
</gene>
<dbReference type="InterPro" id="IPR006066">
    <property type="entry name" value="NO2/SO3_Rdtase_FeS/sirohaem_BS"/>
</dbReference>
<dbReference type="STRING" id="394264.SAMN04488040_1934"/>
<evidence type="ECO:0000259" key="7">
    <source>
        <dbReference type="Pfam" id="PF03460"/>
    </source>
</evidence>
<evidence type="ECO:0000256" key="2">
    <source>
        <dbReference type="ARBA" id="ARBA00022617"/>
    </source>
</evidence>
<dbReference type="GO" id="GO:0020037">
    <property type="term" value="F:heme binding"/>
    <property type="evidence" value="ECO:0007669"/>
    <property type="project" value="InterPro"/>
</dbReference>
<feature type="domain" description="Nitrite/Sulfite reductase ferredoxin-like" evidence="7">
    <location>
        <begin position="21"/>
        <end position="77"/>
    </location>
</feature>
<dbReference type="InterPro" id="IPR051329">
    <property type="entry name" value="NIR_SIR_4Fe-4S"/>
</dbReference>
<dbReference type="PANTHER" id="PTHR32439:SF9">
    <property type="entry name" value="BLR3264 PROTEIN"/>
    <property type="match status" value="1"/>
</dbReference>
<accession>A0A1I6SYN8</accession>
<reference evidence="9" key="1">
    <citation type="submission" date="2016-10" db="EMBL/GenBank/DDBJ databases">
        <authorList>
            <person name="Varghese N."/>
            <person name="Submissions S."/>
        </authorList>
    </citation>
    <scope>NUCLEOTIDE SEQUENCE [LARGE SCALE GENOMIC DNA]</scope>
    <source>
        <strain evidence="9">DSM 23422</strain>
    </source>
</reference>
<dbReference type="RefSeq" id="WP_245764233.1">
    <property type="nucleotide sequence ID" value="NZ_FPAJ01000003.1"/>
</dbReference>
<keyword evidence="5" id="KW-0408">Iron</keyword>
<dbReference type="PROSITE" id="PS00365">
    <property type="entry name" value="NIR_SIR"/>
    <property type="match status" value="1"/>
</dbReference>
<keyword evidence="2" id="KW-0349">Heme</keyword>